<gene>
    <name evidence="8" type="ORF">Cgig2_022801</name>
</gene>
<dbReference type="GO" id="GO:0000981">
    <property type="term" value="F:DNA-binding transcription factor activity, RNA polymerase II-specific"/>
    <property type="evidence" value="ECO:0007669"/>
    <property type="project" value="InterPro"/>
</dbReference>
<keyword evidence="2" id="KW-0805">Transcription regulation</keyword>
<evidence type="ECO:0000313" key="9">
    <source>
        <dbReference type="Proteomes" id="UP001153076"/>
    </source>
</evidence>
<dbReference type="InterPro" id="IPR002100">
    <property type="entry name" value="TF_MADSbox"/>
</dbReference>
<dbReference type="EMBL" id="JAKOGI010000041">
    <property type="protein sequence ID" value="KAJ8447072.1"/>
    <property type="molecule type" value="Genomic_DNA"/>
</dbReference>
<dbReference type="PRINTS" id="PR00404">
    <property type="entry name" value="MADSDOMAIN"/>
</dbReference>
<feature type="compositionally biased region" description="Low complexity" evidence="6">
    <location>
        <begin position="351"/>
        <end position="363"/>
    </location>
</feature>
<evidence type="ECO:0000256" key="5">
    <source>
        <dbReference type="ARBA" id="ARBA00023242"/>
    </source>
</evidence>
<feature type="compositionally biased region" description="Basic and acidic residues" evidence="6">
    <location>
        <begin position="150"/>
        <end position="163"/>
    </location>
</feature>
<keyword evidence="3" id="KW-0238">DNA-binding</keyword>
<dbReference type="InterPro" id="IPR036879">
    <property type="entry name" value="TF_MADSbox_sf"/>
</dbReference>
<dbReference type="AlphaFoldDB" id="A0A9Q1QLV5"/>
<dbReference type="InterPro" id="IPR050142">
    <property type="entry name" value="MADS-box/MEF2_TF"/>
</dbReference>
<evidence type="ECO:0000259" key="7">
    <source>
        <dbReference type="PROSITE" id="PS50066"/>
    </source>
</evidence>
<protein>
    <recommendedName>
        <fullName evidence="7">MADS-box domain-containing protein</fullName>
    </recommendedName>
</protein>
<dbReference type="GO" id="GO:0005634">
    <property type="term" value="C:nucleus"/>
    <property type="evidence" value="ECO:0007669"/>
    <property type="project" value="UniProtKB-SubCell"/>
</dbReference>
<evidence type="ECO:0000256" key="3">
    <source>
        <dbReference type="ARBA" id="ARBA00023125"/>
    </source>
</evidence>
<dbReference type="Gene3D" id="3.40.1810.10">
    <property type="entry name" value="Transcription factor, MADS-box"/>
    <property type="match status" value="1"/>
</dbReference>
<reference evidence="8" key="1">
    <citation type="submission" date="2022-04" db="EMBL/GenBank/DDBJ databases">
        <title>Carnegiea gigantea Genome sequencing and assembly v2.</title>
        <authorList>
            <person name="Copetti D."/>
            <person name="Sanderson M.J."/>
            <person name="Burquez A."/>
            <person name="Wojciechowski M.F."/>
        </authorList>
    </citation>
    <scope>NUCLEOTIDE SEQUENCE</scope>
    <source>
        <strain evidence="8">SGP5-SGP5p</strain>
        <tissue evidence="8">Aerial part</tissue>
    </source>
</reference>
<comment type="caution">
    <text evidence="8">The sequence shown here is derived from an EMBL/GenBank/DDBJ whole genome shotgun (WGS) entry which is preliminary data.</text>
</comment>
<evidence type="ECO:0000256" key="4">
    <source>
        <dbReference type="ARBA" id="ARBA00023163"/>
    </source>
</evidence>
<feature type="compositionally biased region" description="Polar residues" evidence="6">
    <location>
        <begin position="325"/>
        <end position="346"/>
    </location>
</feature>
<feature type="region of interest" description="Disordered" evidence="6">
    <location>
        <begin position="325"/>
        <end position="376"/>
    </location>
</feature>
<dbReference type="PROSITE" id="PS50066">
    <property type="entry name" value="MADS_BOX_2"/>
    <property type="match status" value="1"/>
</dbReference>
<comment type="subcellular location">
    <subcellularLocation>
        <location evidence="1">Nucleus</location>
    </subcellularLocation>
</comment>
<feature type="region of interest" description="Disordered" evidence="6">
    <location>
        <begin position="112"/>
        <end position="188"/>
    </location>
</feature>
<keyword evidence="4" id="KW-0804">Transcription</keyword>
<dbReference type="SUPFAM" id="SSF55455">
    <property type="entry name" value="SRF-like"/>
    <property type="match status" value="1"/>
</dbReference>
<name>A0A9Q1QLV5_9CARY</name>
<feature type="compositionally biased region" description="Low complexity" evidence="6">
    <location>
        <begin position="171"/>
        <end position="181"/>
    </location>
</feature>
<dbReference type="PANTHER" id="PTHR48019">
    <property type="entry name" value="SERUM RESPONSE FACTOR HOMOLOG"/>
    <property type="match status" value="1"/>
</dbReference>
<proteinExistence type="predicted"/>
<feature type="compositionally biased region" description="Polar residues" evidence="6">
    <location>
        <begin position="117"/>
        <end position="149"/>
    </location>
</feature>
<organism evidence="8 9">
    <name type="scientific">Carnegiea gigantea</name>
    <dbReference type="NCBI Taxonomy" id="171969"/>
    <lineage>
        <taxon>Eukaryota</taxon>
        <taxon>Viridiplantae</taxon>
        <taxon>Streptophyta</taxon>
        <taxon>Embryophyta</taxon>
        <taxon>Tracheophyta</taxon>
        <taxon>Spermatophyta</taxon>
        <taxon>Magnoliopsida</taxon>
        <taxon>eudicotyledons</taxon>
        <taxon>Gunneridae</taxon>
        <taxon>Pentapetalae</taxon>
        <taxon>Caryophyllales</taxon>
        <taxon>Cactineae</taxon>
        <taxon>Cactaceae</taxon>
        <taxon>Cactoideae</taxon>
        <taxon>Echinocereeae</taxon>
        <taxon>Carnegiea</taxon>
    </lineage>
</organism>
<dbReference type="Proteomes" id="UP001153076">
    <property type="component" value="Unassembled WGS sequence"/>
</dbReference>
<dbReference type="SMART" id="SM00432">
    <property type="entry name" value="MADS"/>
    <property type="match status" value="1"/>
</dbReference>
<keyword evidence="5" id="KW-0539">Nucleus</keyword>
<feature type="domain" description="MADS-box" evidence="7">
    <location>
        <begin position="1"/>
        <end position="60"/>
    </location>
</feature>
<sequence length="376" mass="40784">MVRKIELKLIDDELSRQLSFAKRRNGLIKKALELHMVCGLDCLFVSFSPSGRLSYFSGDKRIEDVLARFATVPENLRRLRYQPLTKATMTITEANTSEGLLEEALAKVQERKKELSTGYNDNNDASQPSDSVVVVENSSANPSDEVQQSELEHRPNEDLDKIQDQIMPNQSPTSEGLSSSSTCRRVTSMMESSPLASLAFEMASPNPYQAGTSFTSLLLSADVADETFSPIRIPGAFQMPQQMLMGGSTATTTSSPLFSSLEWNNQNPTSSGESRGGFQELLNSVAGMNVFPDARTPAFPSPTNLLMNHQSMGGQTMDLGAPLNMQGSLANSAPQAMQGNQISSTPRHFGAGASSSSAHKASSPRNFVDMSPIPKF</sequence>
<dbReference type="GO" id="GO:0046983">
    <property type="term" value="F:protein dimerization activity"/>
    <property type="evidence" value="ECO:0007669"/>
    <property type="project" value="InterPro"/>
</dbReference>
<dbReference type="OrthoDB" id="1933443at2759"/>
<dbReference type="GO" id="GO:0045944">
    <property type="term" value="P:positive regulation of transcription by RNA polymerase II"/>
    <property type="evidence" value="ECO:0007669"/>
    <property type="project" value="InterPro"/>
</dbReference>
<dbReference type="InterPro" id="IPR033897">
    <property type="entry name" value="SRF-like_MADS-box"/>
</dbReference>
<keyword evidence="9" id="KW-1185">Reference proteome</keyword>
<dbReference type="Pfam" id="PF00319">
    <property type="entry name" value="SRF-TF"/>
    <property type="match status" value="1"/>
</dbReference>
<evidence type="ECO:0000313" key="8">
    <source>
        <dbReference type="EMBL" id="KAJ8447072.1"/>
    </source>
</evidence>
<accession>A0A9Q1QLV5</accession>
<evidence type="ECO:0000256" key="1">
    <source>
        <dbReference type="ARBA" id="ARBA00004123"/>
    </source>
</evidence>
<evidence type="ECO:0000256" key="2">
    <source>
        <dbReference type="ARBA" id="ARBA00023015"/>
    </source>
</evidence>
<evidence type="ECO:0000256" key="6">
    <source>
        <dbReference type="SAM" id="MobiDB-lite"/>
    </source>
</evidence>
<dbReference type="GO" id="GO:0000987">
    <property type="term" value="F:cis-regulatory region sequence-specific DNA binding"/>
    <property type="evidence" value="ECO:0007669"/>
    <property type="project" value="InterPro"/>
</dbReference>
<dbReference type="CDD" id="cd00266">
    <property type="entry name" value="MADS_SRF_like"/>
    <property type="match status" value="1"/>
</dbReference>